<gene>
    <name evidence="3" type="ORF">DWX97_25380</name>
</gene>
<dbReference type="PANTHER" id="PTHR43581:SF2">
    <property type="entry name" value="EXCINUCLEASE ATPASE SUBUNIT"/>
    <property type="match status" value="1"/>
</dbReference>
<evidence type="ECO:0000259" key="1">
    <source>
        <dbReference type="Pfam" id="PF13304"/>
    </source>
</evidence>
<sequence length="403" mass="45918">MKIENLHIKNIGPFKDAVIEFATDYNEITGEQPVTIVTGMNGAGKSIVVDAIRAALSGQQLERDIVADANNFSIEMAVKFNGKSMRLSTSTLKDGRVKEADYKNVARPLQYGYDVPGPVNNWVIDYWSSRFPSDSFKISNMTNIRHEKVLEGVMLGKKSNIDLINFICHIDYLRTSEMPSEKELGNLMYEKMKGVIDQCLDNGSFKYVRRTDLTPIIEQNGVELSFDKLSSGNLFLIEHLLLLMCKMYSISVLNQLPVNRIFGISGLLLIDEIETHLHPKWQKKILGIIRNLFPNLQIILTTHSPFVVASMDGARIYTCVPHTGYSELRDETERYGHMPVEEILMSDIFGVYPFNDQITGLMMTRKQLVESGEKEKAREVAEKLYKINPEYFSYLNTKNDFMK</sequence>
<dbReference type="EMBL" id="QRVJ01000043">
    <property type="protein sequence ID" value="RGS31101.1"/>
    <property type="molecule type" value="Genomic_DNA"/>
</dbReference>
<dbReference type="InterPro" id="IPR051396">
    <property type="entry name" value="Bact_Antivir_Def_Nuclease"/>
</dbReference>
<dbReference type="Gene3D" id="3.40.50.300">
    <property type="entry name" value="P-loop containing nucleotide triphosphate hydrolases"/>
    <property type="match status" value="1"/>
</dbReference>
<feature type="domain" description="ATPase AAA-type core" evidence="1">
    <location>
        <begin position="218"/>
        <end position="308"/>
    </location>
</feature>
<dbReference type="GO" id="GO:0016887">
    <property type="term" value="F:ATP hydrolysis activity"/>
    <property type="evidence" value="ECO:0007669"/>
    <property type="project" value="InterPro"/>
</dbReference>
<dbReference type="AlphaFoldDB" id="A0A412I2I0"/>
<name>A0A412I2I0_9BACE</name>
<dbReference type="Pfam" id="PF13304">
    <property type="entry name" value="AAA_21"/>
    <property type="match status" value="1"/>
</dbReference>
<proteinExistence type="predicted"/>
<comment type="caution">
    <text evidence="3">The sequence shown here is derived from an EMBL/GenBank/DDBJ whole genome shotgun (WGS) entry which is preliminary data.</text>
</comment>
<evidence type="ECO:0000313" key="3">
    <source>
        <dbReference type="EMBL" id="RGS31101.1"/>
    </source>
</evidence>
<dbReference type="InterPro" id="IPR027417">
    <property type="entry name" value="P-loop_NTPase"/>
</dbReference>
<dbReference type="PANTHER" id="PTHR43581">
    <property type="entry name" value="ATP/GTP PHOSPHATASE"/>
    <property type="match status" value="1"/>
</dbReference>
<dbReference type="GO" id="GO:0005524">
    <property type="term" value="F:ATP binding"/>
    <property type="evidence" value="ECO:0007669"/>
    <property type="project" value="InterPro"/>
</dbReference>
<reference evidence="3 4" key="1">
    <citation type="submission" date="2018-08" db="EMBL/GenBank/DDBJ databases">
        <title>A genome reference for cultivated species of the human gut microbiota.</title>
        <authorList>
            <person name="Zou Y."/>
            <person name="Xue W."/>
            <person name="Luo G."/>
        </authorList>
    </citation>
    <scope>NUCLEOTIDE SEQUENCE [LARGE SCALE GENOMIC DNA]</scope>
    <source>
        <strain evidence="3 4">AF22-3AC</strain>
    </source>
</reference>
<protein>
    <recommendedName>
        <fullName evidence="5">AAA family ATPase</fullName>
    </recommendedName>
</protein>
<dbReference type="SUPFAM" id="SSF52540">
    <property type="entry name" value="P-loop containing nucleoside triphosphate hydrolases"/>
    <property type="match status" value="1"/>
</dbReference>
<dbReference type="InterPro" id="IPR003959">
    <property type="entry name" value="ATPase_AAA_core"/>
</dbReference>
<evidence type="ECO:0000259" key="2">
    <source>
        <dbReference type="Pfam" id="PF13476"/>
    </source>
</evidence>
<organism evidence="3 4">
    <name type="scientific">Bacteroides cellulosilyticus</name>
    <dbReference type="NCBI Taxonomy" id="246787"/>
    <lineage>
        <taxon>Bacteria</taxon>
        <taxon>Pseudomonadati</taxon>
        <taxon>Bacteroidota</taxon>
        <taxon>Bacteroidia</taxon>
        <taxon>Bacteroidales</taxon>
        <taxon>Bacteroidaceae</taxon>
        <taxon>Bacteroides</taxon>
    </lineage>
</organism>
<dbReference type="RefSeq" id="WP_118403970.1">
    <property type="nucleotide sequence ID" value="NZ_JADNFX010000016.1"/>
</dbReference>
<evidence type="ECO:0008006" key="5">
    <source>
        <dbReference type="Google" id="ProtNLM"/>
    </source>
</evidence>
<feature type="domain" description="Rad50/SbcC-type AAA" evidence="2">
    <location>
        <begin position="6"/>
        <end position="81"/>
    </location>
</feature>
<evidence type="ECO:0000313" key="4">
    <source>
        <dbReference type="Proteomes" id="UP000283341"/>
    </source>
</evidence>
<accession>A0A412I2I0</accession>
<dbReference type="Pfam" id="PF13476">
    <property type="entry name" value="AAA_23"/>
    <property type="match status" value="1"/>
</dbReference>
<dbReference type="Proteomes" id="UP000283341">
    <property type="component" value="Unassembled WGS sequence"/>
</dbReference>
<dbReference type="GO" id="GO:0006302">
    <property type="term" value="P:double-strand break repair"/>
    <property type="evidence" value="ECO:0007669"/>
    <property type="project" value="InterPro"/>
</dbReference>
<dbReference type="InterPro" id="IPR038729">
    <property type="entry name" value="Rad50/SbcC_AAA"/>
</dbReference>